<feature type="compositionally biased region" description="Low complexity" evidence="1">
    <location>
        <begin position="883"/>
        <end position="896"/>
    </location>
</feature>
<feature type="region of interest" description="Disordered" evidence="1">
    <location>
        <begin position="163"/>
        <end position="329"/>
    </location>
</feature>
<dbReference type="Gene3D" id="3.40.140.10">
    <property type="entry name" value="Cytidine Deaminase, domain 2"/>
    <property type="match status" value="1"/>
</dbReference>
<dbReference type="EMBL" id="JADFTS010000001">
    <property type="protein sequence ID" value="KAF9623684.1"/>
    <property type="molecule type" value="Genomic_DNA"/>
</dbReference>
<feature type="compositionally biased region" description="Polar residues" evidence="1">
    <location>
        <begin position="357"/>
        <end position="380"/>
    </location>
</feature>
<accession>A0A835IUK8</accession>
<dbReference type="SUPFAM" id="SSF53927">
    <property type="entry name" value="Cytidine deaminase-like"/>
    <property type="match status" value="1"/>
</dbReference>
<feature type="region of interest" description="Disordered" evidence="1">
    <location>
        <begin position="348"/>
        <end position="394"/>
    </location>
</feature>
<feature type="compositionally biased region" description="Polar residues" evidence="1">
    <location>
        <begin position="910"/>
        <end position="920"/>
    </location>
</feature>
<name>A0A835IUK8_9MAGN</name>
<feature type="compositionally biased region" description="Polar residues" evidence="1">
    <location>
        <begin position="241"/>
        <end position="256"/>
    </location>
</feature>
<proteinExistence type="predicted"/>
<comment type="caution">
    <text evidence="3">The sequence shown here is derived from an EMBL/GenBank/DDBJ whole genome shotgun (WGS) entry which is preliminary data.</text>
</comment>
<feature type="compositionally biased region" description="Polar residues" evidence="1">
    <location>
        <begin position="222"/>
        <end position="231"/>
    </location>
</feature>
<reference evidence="3 4" key="1">
    <citation type="submission" date="2020-10" db="EMBL/GenBank/DDBJ databases">
        <title>The Coptis chinensis genome and diversification of protoberbering-type alkaloids.</title>
        <authorList>
            <person name="Wang B."/>
            <person name="Shu S."/>
            <person name="Song C."/>
            <person name="Liu Y."/>
        </authorList>
    </citation>
    <scope>NUCLEOTIDE SEQUENCE [LARGE SCALE GENOMIC DNA]</scope>
    <source>
        <strain evidence="3">HL-2020</strain>
        <tissue evidence="3">Leaf</tissue>
    </source>
</reference>
<feature type="region of interest" description="Disordered" evidence="1">
    <location>
        <begin position="734"/>
        <end position="762"/>
    </location>
</feature>
<keyword evidence="4" id="KW-1185">Reference proteome</keyword>
<feature type="compositionally biased region" description="Polar residues" evidence="1">
    <location>
        <begin position="942"/>
        <end position="952"/>
    </location>
</feature>
<evidence type="ECO:0000256" key="1">
    <source>
        <dbReference type="SAM" id="MobiDB-lite"/>
    </source>
</evidence>
<feature type="compositionally biased region" description="Polar residues" evidence="1">
    <location>
        <begin position="164"/>
        <end position="201"/>
    </location>
</feature>
<dbReference type="PROSITE" id="PS51747">
    <property type="entry name" value="CYT_DCMP_DEAMINASES_2"/>
    <property type="match status" value="1"/>
</dbReference>
<feature type="compositionally biased region" description="Polar residues" evidence="1">
    <location>
        <begin position="278"/>
        <end position="287"/>
    </location>
</feature>
<feature type="region of interest" description="Disordered" evidence="1">
    <location>
        <begin position="505"/>
        <end position="582"/>
    </location>
</feature>
<feature type="compositionally biased region" description="Basic and acidic residues" evidence="1">
    <location>
        <begin position="816"/>
        <end position="827"/>
    </location>
</feature>
<dbReference type="OrthoDB" id="408702at2759"/>
<sequence length="1318" mass="146193">MVWEEGSESCDLGSDGTMEAMLSLLSEECDENYVGVRERRSRFAAERARGEKSRISDYRRREKDVECDSSKWNAKGRFEYVRKSREDESRLLGRTKGSLRGEKLELRKDGSACSSYYSLLSSDEIEESDVDVQFNNRAVVESSRRNKNKESRRGRDEVIVKNVIEQSTRNDNDGTGLQGISTGGNDSVGYTSVEAGSNFHSRNVRKNMRTDVSARQEESRTESLTNRSNVLKSHKIDETKQINSQAGSASRSQPSFRGSEESLPATVDSVDEERKRFSQTGNFSIEQIESRRKSHQLRMSDGHDNGSRRSSTSQRFSESRLKNMEESTSFLSSYQEAEVQDIQSDQKVGWATRSTEESQGLTTTSVTSNSDTALVSNSQKLSERRMSPQDEISASVVPIMSKSYDSDIRKTSTSQRLYGASSKSGKESSTSLRSSFHEAELRLMQTDQRVVQETKSTKGSQDLTGMSATSVSDMTTVGGFQRSSEIQMIPQEESSVSVVSFIGEASGGKSWQESEHETKQLRSRKDSERLTEISSFRENSANRGSSSQTLNFDQRASDQRIHDGKETGKNLQVTVVPPPSKIVDGTSQEDVCYKKPGSGCAKGDVYSETPGSGSSTLYEQEIAPSSPGELDRGLGKDHMYEEKSDIMFHEDALGSANRLEESSTEFVRQFVEKLTHEVSISELQEEKTSSQTTLNYNDEEYTQQVSSLQVPEGAHSQVHDSRRSFIRSRVRGPSDEMWDVAGPSAAKPARGEAPGKVPSATESAIVRTGKSLWSIVGDIVRLRWGARSGTHNSTINSGGKSSSNESVGSEAWFSSHDTDEKDDENVKKGRQSMPKFRWIFVLRPSLGKTGTQSLGGDSECMSSNNNKIEIKADAVSSLNTLEGSSASKGASSASKGETFSWKSDERRNSETPSSNLTASLSLPFPPRHLTRSPAVDERRNSETPSSNLTASLSLPFPPRHLTRSPAVNDEISDSDKAVASRSGFMQMEQPGRESPTESSGAEVKDGELKHRKLQRNKQVKTQTFEEWEEAYTLENEQRKTDEIFMKEALLEAKKAADVWEVPVGAVLVQHGKIVARGCNLVEDLLRFHCSCEMICIREASKLLQTWRLSAKTIKSPAKLSVSSMLRDDSIPMRNANSYVTFPLVRTWLDNNASMEFGGWGMEGKDQALYFDAHILDAQRRRHNASIEPKSTGTLPSISTLRDISSGSDKVQIQIKKEGATRLSGYDFYGLFPDGGEAGGSSSLSNQAAAPVHPFHPKMTIRRGILASECADAMQQFFQLRRRKEKKEDSPTTSSLPVSHHPSKFFSKMHDMFSIMFCL</sequence>
<feature type="region of interest" description="Disordered" evidence="1">
    <location>
        <begin position="788"/>
        <end position="829"/>
    </location>
</feature>
<dbReference type="GO" id="GO:0002100">
    <property type="term" value="P:tRNA wobble adenosine to inosine editing"/>
    <property type="evidence" value="ECO:0007669"/>
    <property type="project" value="TreeGrafter"/>
</dbReference>
<dbReference type="PANTHER" id="PTHR11079">
    <property type="entry name" value="CYTOSINE DEAMINASE FAMILY MEMBER"/>
    <property type="match status" value="1"/>
</dbReference>
<feature type="domain" description="CMP/dCMP-type deaminase" evidence="2">
    <location>
        <begin position="1039"/>
        <end position="1155"/>
    </location>
</feature>
<organism evidence="3 4">
    <name type="scientific">Coptis chinensis</name>
    <dbReference type="NCBI Taxonomy" id="261450"/>
    <lineage>
        <taxon>Eukaryota</taxon>
        <taxon>Viridiplantae</taxon>
        <taxon>Streptophyta</taxon>
        <taxon>Embryophyta</taxon>
        <taxon>Tracheophyta</taxon>
        <taxon>Spermatophyta</taxon>
        <taxon>Magnoliopsida</taxon>
        <taxon>Ranunculales</taxon>
        <taxon>Ranunculaceae</taxon>
        <taxon>Coptidoideae</taxon>
        <taxon>Coptis</taxon>
    </lineage>
</organism>
<dbReference type="InterPro" id="IPR002125">
    <property type="entry name" value="CMP_dCMP_dom"/>
</dbReference>
<feature type="compositionally biased region" description="Low complexity" evidence="1">
    <location>
        <begin position="421"/>
        <end position="433"/>
    </location>
</feature>
<evidence type="ECO:0000313" key="4">
    <source>
        <dbReference type="Proteomes" id="UP000631114"/>
    </source>
</evidence>
<dbReference type="InterPro" id="IPR016193">
    <property type="entry name" value="Cytidine_deaminase-like"/>
</dbReference>
<feature type="region of interest" description="Disordered" evidence="1">
    <location>
        <begin position="882"/>
        <end position="1008"/>
    </location>
</feature>
<feature type="compositionally biased region" description="Polar residues" evidence="1">
    <location>
        <begin position="532"/>
        <end position="554"/>
    </location>
</feature>
<feature type="compositionally biased region" description="Basic and acidic residues" evidence="1">
    <location>
        <begin position="555"/>
        <end position="568"/>
    </location>
</feature>
<gene>
    <name evidence="3" type="ORF">IFM89_003829</name>
</gene>
<dbReference type="Proteomes" id="UP000631114">
    <property type="component" value="Unassembled WGS sequence"/>
</dbReference>
<evidence type="ECO:0000259" key="2">
    <source>
        <dbReference type="PROSITE" id="PS51747"/>
    </source>
</evidence>
<evidence type="ECO:0000313" key="3">
    <source>
        <dbReference type="EMBL" id="KAF9623684.1"/>
    </source>
</evidence>
<feature type="compositionally biased region" description="Polar residues" evidence="1">
    <location>
        <begin position="789"/>
        <end position="807"/>
    </location>
</feature>
<feature type="compositionally biased region" description="Basic and acidic residues" evidence="1">
    <location>
        <begin position="208"/>
        <end position="221"/>
    </location>
</feature>
<dbReference type="GO" id="GO:0009507">
    <property type="term" value="C:chloroplast"/>
    <property type="evidence" value="ECO:0007669"/>
    <property type="project" value="TreeGrafter"/>
</dbReference>
<dbReference type="Pfam" id="PF00383">
    <property type="entry name" value="dCMP_cyt_deam_1"/>
    <property type="match status" value="1"/>
</dbReference>
<feature type="region of interest" description="Disordered" evidence="1">
    <location>
        <begin position="406"/>
        <end position="433"/>
    </location>
</feature>
<feature type="compositionally biased region" description="Basic and acidic residues" evidence="1">
    <location>
        <begin position="298"/>
        <end position="307"/>
    </location>
</feature>
<protein>
    <recommendedName>
        <fullName evidence="2">CMP/dCMP-type deaminase domain-containing protein</fullName>
    </recommendedName>
</protein>
<feature type="compositionally biased region" description="Basic and acidic residues" evidence="1">
    <location>
        <begin position="512"/>
        <end position="531"/>
    </location>
</feature>
<dbReference type="PANTHER" id="PTHR11079:SF179">
    <property type="entry name" value="TRNA(ADENINE(34)) DEAMINASE, CHLOROPLASTIC"/>
    <property type="match status" value="1"/>
</dbReference>
<dbReference type="GO" id="GO:0008251">
    <property type="term" value="F:tRNA-specific adenosine deaminase activity"/>
    <property type="evidence" value="ECO:0007669"/>
    <property type="project" value="TreeGrafter"/>
</dbReference>